<evidence type="ECO:0000313" key="8">
    <source>
        <dbReference type="Proteomes" id="UP000178606"/>
    </source>
</evidence>
<comment type="cofactor">
    <cofactor evidence="1">
        <name>Mg(2+)</name>
        <dbReference type="ChEBI" id="CHEBI:18420"/>
    </cofactor>
</comment>
<keyword evidence="3 6" id="KW-0808">Transferase</keyword>
<evidence type="ECO:0000256" key="3">
    <source>
        <dbReference type="ARBA" id="ARBA00022679"/>
    </source>
</evidence>
<dbReference type="EMBL" id="MFKF01000366">
    <property type="protein sequence ID" value="OGG45755.1"/>
    <property type="molecule type" value="Genomic_DNA"/>
</dbReference>
<dbReference type="Pfam" id="PF00348">
    <property type="entry name" value="polyprenyl_synt"/>
    <property type="match status" value="1"/>
</dbReference>
<evidence type="ECO:0000256" key="2">
    <source>
        <dbReference type="ARBA" id="ARBA00006706"/>
    </source>
</evidence>
<keyword evidence="5" id="KW-0460">Magnesium</keyword>
<dbReference type="GO" id="GO:0046872">
    <property type="term" value="F:metal ion binding"/>
    <property type="evidence" value="ECO:0007669"/>
    <property type="project" value="UniProtKB-KW"/>
</dbReference>
<evidence type="ECO:0000256" key="6">
    <source>
        <dbReference type="RuleBase" id="RU004466"/>
    </source>
</evidence>
<dbReference type="InterPro" id="IPR008949">
    <property type="entry name" value="Isoprenoid_synthase_dom_sf"/>
</dbReference>
<dbReference type="PANTHER" id="PTHR12001:SF85">
    <property type="entry name" value="SHORT CHAIN ISOPRENYL DIPHOSPHATE SYNTHASE"/>
    <property type="match status" value="1"/>
</dbReference>
<dbReference type="Proteomes" id="UP000178606">
    <property type="component" value="Unassembled WGS sequence"/>
</dbReference>
<dbReference type="CDD" id="cd00685">
    <property type="entry name" value="Trans_IPPS_HT"/>
    <property type="match status" value="1"/>
</dbReference>
<sequence>MPNLDDKSRLRRFLDEHVPRIDQEMFSFLPEAEPLGLLYGPMRDYPLRGGKRFRSAMVLLACEALGGDRGLAFRTAAAFEMFQSFALVHDDIEDGSEMRRGKPCLHRMHGVPVSINVGDALYAKVFEVLLGNRDLLGDQKALALISEMVVVARETIEGQAYDIGWAKDRTVPTVAAFMTMLRKKTGWYSGRGPCTAGAIIAGADGERRRAIGDFGEAIAVAFQIRDDLLNIQVSDQDVRVAPGTTGGGYGKEWGGDIAEGKRTLMVIDLLNACGQAEREKVLEVLDRDRMLNTSREIEWVVSLMARHGSIARAQAVCEQKAREGLEHLARLPDSEAKETLREMAAFLVERVF</sequence>
<proteinExistence type="inferred from homology"/>
<reference evidence="7 8" key="1">
    <citation type="journal article" date="2016" name="Nat. Commun.">
        <title>Thousands of microbial genomes shed light on interconnected biogeochemical processes in an aquifer system.</title>
        <authorList>
            <person name="Anantharaman K."/>
            <person name="Brown C.T."/>
            <person name="Hug L.A."/>
            <person name="Sharon I."/>
            <person name="Castelle C.J."/>
            <person name="Probst A.J."/>
            <person name="Thomas B.C."/>
            <person name="Singh A."/>
            <person name="Wilkins M.J."/>
            <person name="Karaoz U."/>
            <person name="Brodie E.L."/>
            <person name="Williams K.H."/>
            <person name="Hubbard S.S."/>
            <person name="Banfield J.F."/>
        </authorList>
    </citation>
    <scope>NUCLEOTIDE SEQUENCE [LARGE SCALE GENOMIC DNA]</scope>
    <source>
        <strain evidence="8">RIFCSPLOWO2_12_FULL_64_10</strain>
    </source>
</reference>
<protein>
    <recommendedName>
        <fullName evidence="9">Polyprenyl synthetase</fullName>
    </recommendedName>
</protein>
<evidence type="ECO:0000313" key="7">
    <source>
        <dbReference type="EMBL" id="OGG45755.1"/>
    </source>
</evidence>
<comment type="similarity">
    <text evidence="2 6">Belongs to the FPP/GGPP synthase family.</text>
</comment>
<dbReference type="InterPro" id="IPR033749">
    <property type="entry name" value="Polyprenyl_synt_CS"/>
</dbReference>
<evidence type="ECO:0008006" key="9">
    <source>
        <dbReference type="Google" id="ProtNLM"/>
    </source>
</evidence>
<dbReference type="GO" id="GO:0004659">
    <property type="term" value="F:prenyltransferase activity"/>
    <property type="evidence" value="ECO:0007669"/>
    <property type="project" value="InterPro"/>
</dbReference>
<dbReference type="PROSITE" id="PS00723">
    <property type="entry name" value="POLYPRENYL_SYNTHASE_1"/>
    <property type="match status" value="1"/>
</dbReference>
<dbReference type="AlphaFoldDB" id="A0A1F6C9C2"/>
<comment type="caution">
    <text evidence="7">The sequence shown here is derived from an EMBL/GenBank/DDBJ whole genome shotgun (WGS) entry which is preliminary data.</text>
</comment>
<dbReference type="SFLD" id="SFLDG01017">
    <property type="entry name" value="Polyprenyl_Transferase_Like"/>
    <property type="match status" value="1"/>
</dbReference>
<dbReference type="GO" id="GO:0008299">
    <property type="term" value="P:isoprenoid biosynthetic process"/>
    <property type="evidence" value="ECO:0007669"/>
    <property type="project" value="InterPro"/>
</dbReference>
<dbReference type="Gene3D" id="1.10.600.10">
    <property type="entry name" value="Farnesyl Diphosphate Synthase"/>
    <property type="match status" value="1"/>
</dbReference>
<organism evidence="7 8">
    <name type="scientific">Handelsmanbacteria sp. (strain RIFCSPLOWO2_12_FULL_64_10)</name>
    <dbReference type="NCBI Taxonomy" id="1817868"/>
    <lineage>
        <taxon>Bacteria</taxon>
        <taxon>Candidatus Handelsmaniibacteriota</taxon>
    </lineage>
</organism>
<dbReference type="InterPro" id="IPR000092">
    <property type="entry name" value="Polyprenyl_synt"/>
</dbReference>
<name>A0A1F6C9C2_HANXR</name>
<dbReference type="SUPFAM" id="SSF48576">
    <property type="entry name" value="Terpenoid synthases"/>
    <property type="match status" value="1"/>
</dbReference>
<evidence type="ECO:0000256" key="1">
    <source>
        <dbReference type="ARBA" id="ARBA00001946"/>
    </source>
</evidence>
<gene>
    <name evidence="7" type="ORF">A3F84_12190</name>
</gene>
<accession>A0A1F6C9C2</accession>
<evidence type="ECO:0000256" key="5">
    <source>
        <dbReference type="ARBA" id="ARBA00022842"/>
    </source>
</evidence>
<dbReference type="PANTHER" id="PTHR12001">
    <property type="entry name" value="GERANYLGERANYL PYROPHOSPHATE SYNTHASE"/>
    <property type="match status" value="1"/>
</dbReference>
<dbReference type="SFLD" id="SFLDS00005">
    <property type="entry name" value="Isoprenoid_Synthase_Type_I"/>
    <property type="match status" value="1"/>
</dbReference>
<evidence type="ECO:0000256" key="4">
    <source>
        <dbReference type="ARBA" id="ARBA00022723"/>
    </source>
</evidence>
<keyword evidence="4" id="KW-0479">Metal-binding</keyword>